<dbReference type="AlphaFoldDB" id="A0A1E3SBJ4"/>
<dbReference type="OrthoDB" id="1187707at2"/>
<dbReference type="RefSeq" id="WP_069420309.1">
    <property type="nucleotide sequence ID" value="NZ_CBCRZH010000019.1"/>
</dbReference>
<reference evidence="3 4" key="1">
    <citation type="submission" date="2017-02" db="EMBL/GenBank/DDBJ databases">
        <title>The new phylogeny of genus Mycobacterium.</title>
        <authorList>
            <person name="Tortoli E."/>
            <person name="Trovato A."/>
            <person name="Cirillo D.M."/>
        </authorList>
    </citation>
    <scope>NUCLEOTIDE SEQUENCE [LARGE SCALE GENOMIC DNA]</scope>
    <source>
        <strain evidence="3 4">DSM 44049</strain>
    </source>
</reference>
<evidence type="ECO:0000313" key="3">
    <source>
        <dbReference type="EMBL" id="ORB06104.1"/>
    </source>
</evidence>
<protein>
    <recommendedName>
        <fullName evidence="5">ESX-1 secretion-associated protein EspA/EspE-like domain-containing protein</fullName>
    </recommendedName>
</protein>
<dbReference type="Pfam" id="PF22905">
    <property type="entry name" value="Hydro_N_hd"/>
    <property type="match status" value="1"/>
</dbReference>
<dbReference type="InterPro" id="IPR054469">
    <property type="entry name" value="Pred_hydrolase_N"/>
</dbReference>
<feature type="domain" description="Predicted hydrolase N-terminal" evidence="1">
    <location>
        <begin position="1"/>
        <end position="180"/>
    </location>
</feature>
<proteinExistence type="predicted"/>
<dbReference type="Proteomes" id="UP000192739">
    <property type="component" value="Unassembled WGS sequence"/>
</dbReference>
<accession>A0A1E3SBJ4</accession>
<dbReference type="InterPro" id="IPR057037">
    <property type="entry name" value="TPR_rep_actino"/>
</dbReference>
<gene>
    <name evidence="3" type="ORF">BST27_11430</name>
</gene>
<keyword evidence="4" id="KW-1185">Reference proteome</keyword>
<comment type="caution">
    <text evidence="3">The sequence shown here is derived from an EMBL/GenBank/DDBJ whole genome shotgun (WGS) entry which is preliminary data.</text>
</comment>
<evidence type="ECO:0008006" key="5">
    <source>
        <dbReference type="Google" id="ProtNLM"/>
    </source>
</evidence>
<dbReference type="EMBL" id="MVHT01000025">
    <property type="protein sequence ID" value="ORB06104.1"/>
    <property type="molecule type" value="Genomic_DNA"/>
</dbReference>
<dbReference type="STRING" id="28445.BHQ20_16920"/>
<sequence>MHLQYLDTSWLIARAGGDPWAINRMLQTGSPAQISSLARAFHEAGRHTADADAKFDEARRRFEAAWNRQNGDHPINDADEVQRATRSLGVQAAQLPKIAVDLESLAASLAEAQRTAGAQISELEKGLEAIDRLIGDEHDSHVKEDLKQDAAAITTHFLHQLELTRDRYAETLHDSMTRLRTNDGYDASLLGSVDGYDVETPDQAEKDVHAALAGDQAAAARINAVLASITEEQVTGKKPLGREQASVLSQLQAQQHGMSVDELVTAEGRLGDQRSMIGDSWQLMSNPAIVFPRTELKPGAKQGTDTVKGGAEQLPESIHGMLDPHLFINITHLRLASEIVSRGNPALQRNTELDRGLLRKASAMMDIWFGINDPGGDTREREPESNFDPAIATALRAVSPDHQVVHDTLTGLDRDPFLKNVTHHVWLDGGKNAASLFSWTESAAHGPEAIIAGETAHTYADYLGKNQQELLRLPGNHTLGEKNPELVRGMAHGLIPYVGNIAGISGALPEFGRPLDDPDIIDTGTMPIAKGVVAVLSTDADAGAHFNGAAYGRAVLAEGAFAQAVIQHDPDVHGYNQYLHEAATLRGLVDTGIHIALQADVDNHHLSETAAQNAEYDHKKSAYELNLKIAGAAAGLIPHVGAYTGPLVGILGSMLEDDFVGKTRGTVPLPPDHGLPNMSIGFADREILNTLIAFGQRVDGISQYMIDGYVATPHALEDRPGFTTGAYDHALNRALARVLAQIPGNDLGKPPDAGMIDRYNNVVTDAKVFPKLGASQVPQHHP</sequence>
<dbReference type="Pfam" id="PF23275">
    <property type="entry name" value="TPR_23"/>
    <property type="match status" value="1"/>
</dbReference>
<evidence type="ECO:0000259" key="1">
    <source>
        <dbReference type="Pfam" id="PF22905"/>
    </source>
</evidence>
<evidence type="ECO:0000259" key="2">
    <source>
        <dbReference type="Pfam" id="PF23275"/>
    </source>
</evidence>
<evidence type="ECO:0000313" key="4">
    <source>
        <dbReference type="Proteomes" id="UP000192739"/>
    </source>
</evidence>
<name>A0A1E3SBJ4_MYCIE</name>
<organism evidence="3 4">
    <name type="scientific">Mycobacterium intermedium</name>
    <dbReference type="NCBI Taxonomy" id="28445"/>
    <lineage>
        <taxon>Bacteria</taxon>
        <taxon>Bacillati</taxon>
        <taxon>Actinomycetota</taxon>
        <taxon>Actinomycetes</taxon>
        <taxon>Mycobacteriales</taxon>
        <taxon>Mycobacteriaceae</taxon>
        <taxon>Mycobacterium</taxon>
        <taxon>Mycobacterium simiae complex</taxon>
    </lineage>
</organism>
<feature type="domain" description="TPR repeat" evidence="2">
    <location>
        <begin position="227"/>
        <end position="439"/>
    </location>
</feature>